<keyword evidence="2" id="KW-1185">Reference proteome</keyword>
<sequence length="96" mass="10620">MLKTIHQLPLITTFASGTTLSYCVCSISRHSLNGIVLPIGRHNQRRPFYNSFPLPTPALGAHLSFSPSRSTTHSSMKFAHRITGSTTIRVCTPRIQ</sequence>
<evidence type="ECO:0000313" key="2">
    <source>
        <dbReference type="Proteomes" id="UP000606786"/>
    </source>
</evidence>
<organism evidence="1 2">
    <name type="scientific">Ceratitis capitata</name>
    <name type="common">Mediterranean fruit fly</name>
    <name type="synonym">Tephritis capitata</name>
    <dbReference type="NCBI Taxonomy" id="7213"/>
    <lineage>
        <taxon>Eukaryota</taxon>
        <taxon>Metazoa</taxon>
        <taxon>Ecdysozoa</taxon>
        <taxon>Arthropoda</taxon>
        <taxon>Hexapoda</taxon>
        <taxon>Insecta</taxon>
        <taxon>Pterygota</taxon>
        <taxon>Neoptera</taxon>
        <taxon>Endopterygota</taxon>
        <taxon>Diptera</taxon>
        <taxon>Brachycera</taxon>
        <taxon>Muscomorpha</taxon>
        <taxon>Tephritoidea</taxon>
        <taxon>Tephritidae</taxon>
        <taxon>Ceratitis</taxon>
        <taxon>Ceratitis</taxon>
    </lineage>
</organism>
<dbReference type="EMBL" id="CAJHJT010000034">
    <property type="protein sequence ID" value="CAD7002862.1"/>
    <property type="molecule type" value="Genomic_DNA"/>
</dbReference>
<dbReference type="Proteomes" id="UP000606786">
    <property type="component" value="Unassembled WGS sequence"/>
</dbReference>
<reference evidence="1" key="1">
    <citation type="submission" date="2020-11" db="EMBL/GenBank/DDBJ databases">
        <authorList>
            <person name="Whitehead M."/>
        </authorList>
    </citation>
    <scope>NUCLEOTIDE SEQUENCE</scope>
    <source>
        <strain evidence="1">EGII</strain>
    </source>
</reference>
<evidence type="ECO:0000313" key="1">
    <source>
        <dbReference type="EMBL" id="CAD7002862.1"/>
    </source>
</evidence>
<protein>
    <submittedName>
        <fullName evidence="1">(Mediterranean fruit fly) hypothetical protein</fullName>
    </submittedName>
</protein>
<accession>A0A811UUK4</accession>
<gene>
    <name evidence="1" type="ORF">CCAP1982_LOCUS11331</name>
</gene>
<name>A0A811UUK4_CERCA</name>
<proteinExistence type="predicted"/>
<comment type="caution">
    <text evidence="1">The sequence shown here is derived from an EMBL/GenBank/DDBJ whole genome shotgun (WGS) entry which is preliminary data.</text>
</comment>
<dbReference type="AlphaFoldDB" id="A0A811UUK4"/>